<dbReference type="STRING" id="1229662.W3WWA4"/>
<evidence type="ECO:0000256" key="1">
    <source>
        <dbReference type="SAM" id="MobiDB-lite"/>
    </source>
</evidence>
<organism evidence="3 4">
    <name type="scientific">Pestalotiopsis fici (strain W106-1 / CGMCC3.15140)</name>
    <dbReference type="NCBI Taxonomy" id="1229662"/>
    <lineage>
        <taxon>Eukaryota</taxon>
        <taxon>Fungi</taxon>
        <taxon>Dikarya</taxon>
        <taxon>Ascomycota</taxon>
        <taxon>Pezizomycotina</taxon>
        <taxon>Sordariomycetes</taxon>
        <taxon>Xylariomycetidae</taxon>
        <taxon>Amphisphaeriales</taxon>
        <taxon>Sporocadaceae</taxon>
        <taxon>Pestalotiopsis</taxon>
    </lineage>
</organism>
<dbReference type="OrthoDB" id="1259151at2759"/>
<dbReference type="SMART" id="SM00256">
    <property type="entry name" value="FBOX"/>
    <property type="match status" value="1"/>
</dbReference>
<dbReference type="Gene3D" id="1.20.1280.50">
    <property type="match status" value="1"/>
</dbReference>
<evidence type="ECO:0000313" key="4">
    <source>
        <dbReference type="Proteomes" id="UP000030651"/>
    </source>
</evidence>
<keyword evidence="4" id="KW-1185">Reference proteome</keyword>
<proteinExistence type="predicted"/>
<accession>W3WWA4</accession>
<feature type="compositionally biased region" description="Basic residues" evidence="1">
    <location>
        <begin position="111"/>
        <end position="130"/>
    </location>
</feature>
<dbReference type="eggNOG" id="ENOG502SUQR">
    <property type="taxonomic scope" value="Eukaryota"/>
</dbReference>
<protein>
    <recommendedName>
        <fullName evidence="2">F-box domain-containing protein</fullName>
    </recommendedName>
</protein>
<dbReference type="SUPFAM" id="SSF50978">
    <property type="entry name" value="WD40 repeat-like"/>
    <property type="match status" value="1"/>
</dbReference>
<sequence length="645" mass="71016">MPLNLSSLSLEAHARLENLPLDILLIIFSYLDTAKSVASLGVTCKKLHNVVRADGWRTFVRSHFKTLSLPQEIVADDDAWMHCARDLTCHSRSWDRRAFSVASFVAPTKRQQPHRHAAGRGGHGHGHGSHAHPGARTQTIPPHIVVAAHSTFQGQRELETVAWGAGEDVVLRSRVLGRASPISESWLTMEGARTGFSSGKDDVTAISILGDAGADQSLLVGRASGHLHLISAREADFGRSIASFCPQATEDEAASIQQRDLQDFAINEKKDSVAVVTKDNALLYSLNDFPIASTNGDDTSNVVVAPREALDMRNMEGSRQFRLLRTVKFMGNGDLVVGMTGSPEPLRYITRTPTGLDMLNAPKLRPSPRCSESYIYNDRDLQNVRGLLPISPSAIAGGFGNVILSSYDDGTIRLQDLRSSSAIDTIYQDHFEVMTPVGPLLSHGLERFIAGSARTSSLKIFDFRWTKGYNYTEALPCSERPLEPLPKPPTMIDCPSHMATRRCNHRLGLSCNRHALARTDFYRPNCNLYLPVINQYASPIYSLAKPSDLSSNIYAGLAGQLVRVGLRGNIDFMISENTLERVNFKRDHAGYSYHESSISIIETGDGLALNDISKSQRVPEIRKQSRAPTRPISKAGKYRLDLLLV</sequence>
<dbReference type="SUPFAM" id="SSF81383">
    <property type="entry name" value="F-box domain"/>
    <property type="match status" value="1"/>
</dbReference>
<dbReference type="RefSeq" id="XP_007836923.1">
    <property type="nucleotide sequence ID" value="XM_007838732.1"/>
</dbReference>
<dbReference type="InterPro" id="IPR036322">
    <property type="entry name" value="WD40_repeat_dom_sf"/>
</dbReference>
<dbReference type="GeneID" id="19275164"/>
<gene>
    <name evidence="3" type="ORF">PFICI_10151</name>
</gene>
<dbReference type="InParanoid" id="W3WWA4"/>
<dbReference type="HOGENOM" id="CLU_015893_0_0_1"/>
<dbReference type="Proteomes" id="UP000030651">
    <property type="component" value="Unassembled WGS sequence"/>
</dbReference>
<dbReference type="CDD" id="cd09917">
    <property type="entry name" value="F-box_SF"/>
    <property type="match status" value="1"/>
</dbReference>
<dbReference type="AlphaFoldDB" id="W3WWA4"/>
<name>W3WWA4_PESFW</name>
<evidence type="ECO:0000313" key="3">
    <source>
        <dbReference type="EMBL" id="ETS78089.1"/>
    </source>
</evidence>
<evidence type="ECO:0000259" key="2">
    <source>
        <dbReference type="PROSITE" id="PS50181"/>
    </source>
</evidence>
<reference evidence="4" key="1">
    <citation type="journal article" date="2015" name="BMC Genomics">
        <title>Genomic and transcriptomic analysis of the endophytic fungus Pestalotiopsis fici reveals its lifestyle and high potential for synthesis of natural products.</title>
        <authorList>
            <person name="Wang X."/>
            <person name="Zhang X."/>
            <person name="Liu L."/>
            <person name="Xiang M."/>
            <person name="Wang W."/>
            <person name="Sun X."/>
            <person name="Che Y."/>
            <person name="Guo L."/>
            <person name="Liu G."/>
            <person name="Guo L."/>
            <person name="Wang C."/>
            <person name="Yin W.B."/>
            <person name="Stadler M."/>
            <person name="Zhang X."/>
            <person name="Liu X."/>
        </authorList>
    </citation>
    <scope>NUCLEOTIDE SEQUENCE [LARGE SCALE GENOMIC DNA]</scope>
    <source>
        <strain evidence="4">W106-1 / CGMCC3.15140</strain>
    </source>
</reference>
<dbReference type="EMBL" id="KI912115">
    <property type="protein sequence ID" value="ETS78089.1"/>
    <property type="molecule type" value="Genomic_DNA"/>
</dbReference>
<dbReference type="Pfam" id="PF12937">
    <property type="entry name" value="F-box-like"/>
    <property type="match status" value="1"/>
</dbReference>
<dbReference type="PROSITE" id="PS50181">
    <property type="entry name" value="FBOX"/>
    <property type="match status" value="1"/>
</dbReference>
<dbReference type="InterPro" id="IPR036047">
    <property type="entry name" value="F-box-like_dom_sf"/>
</dbReference>
<dbReference type="InterPro" id="IPR001810">
    <property type="entry name" value="F-box_dom"/>
</dbReference>
<feature type="region of interest" description="Disordered" evidence="1">
    <location>
        <begin position="107"/>
        <end position="135"/>
    </location>
</feature>
<dbReference type="OMA" id="YRPNCNI"/>
<feature type="domain" description="F-box" evidence="2">
    <location>
        <begin position="13"/>
        <end position="67"/>
    </location>
</feature>
<dbReference type="KEGG" id="pfy:PFICI_10151"/>